<evidence type="ECO:0000313" key="2">
    <source>
        <dbReference type="Proteomes" id="UP001590950"/>
    </source>
</evidence>
<organism evidence="1 2">
    <name type="scientific">Stereocaulon virgatum</name>
    <dbReference type="NCBI Taxonomy" id="373712"/>
    <lineage>
        <taxon>Eukaryota</taxon>
        <taxon>Fungi</taxon>
        <taxon>Dikarya</taxon>
        <taxon>Ascomycota</taxon>
        <taxon>Pezizomycotina</taxon>
        <taxon>Lecanoromycetes</taxon>
        <taxon>OSLEUM clade</taxon>
        <taxon>Lecanoromycetidae</taxon>
        <taxon>Lecanorales</taxon>
        <taxon>Lecanorineae</taxon>
        <taxon>Stereocaulaceae</taxon>
        <taxon>Stereocaulon</taxon>
    </lineage>
</organism>
<evidence type="ECO:0000313" key="1">
    <source>
        <dbReference type="EMBL" id="KAL2047126.1"/>
    </source>
</evidence>
<protein>
    <submittedName>
        <fullName evidence="1">Uncharacterized protein</fullName>
    </submittedName>
</protein>
<proteinExistence type="predicted"/>
<keyword evidence="2" id="KW-1185">Reference proteome</keyword>
<accession>A0ABR4ANM5</accession>
<name>A0ABR4ANM5_9LECA</name>
<sequence length="166" mass="18049">MPPLIPHINLSAWIVFNSKTSDDNDEQRSLPRSFTISIDSKFQLLVNTTGGDSYRSQTRLLNTRSSDDTLLTLSDGILTNSDRWVATWPYPMDPSLGPKRLVFPDLSIGPFHGAVEFRAQNTTEGYSIAIVGPYPVTALPGAKPGAELMISVLDSFPAGGLKVIDA</sequence>
<dbReference type="EMBL" id="JBEFKJ010000003">
    <property type="protein sequence ID" value="KAL2047126.1"/>
    <property type="molecule type" value="Genomic_DNA"/>
</dbReference>
<reference evidence="1 2" key="1">
    <citation type="submission" date="2024-09" db="EMBL/GenBank/DDBJ databases">
        <title>Rethinking Asexuality: The Enigmatic Case of Functional Sexual Genes in Lepraria (Stereocaulaceae).</title>
        <authorList>
            <person name="Doellman M."/>
            <person name="Sun Y."/>
            <person name="Barcenas-Pena A."/>
            <person name="Lumbsch H.T."/>
            <person name="Grewe F."/>
        </authorList>
    </citation>
    <scope>NUCLEOTIDE SEQUENCE [LARGE SCALE GENOMIC DNA]</scope>
    <source>
        <strain evidence="1 2">Mercado 3170</strain>
    </source>
</reference>
<dbReference type="Proteomes" id="UP001590950">
    <property type="component" value="Unassembled WGS sequence"/>
</dbReference>
<gene>
    <name evidence="1" type="ORF">N7G274_001145</name>
</gene>
<comment type="caution">
    <text evidence="1">The sequence shown here is derived from an EMBL/GenBank/DDBJ whole genome shotgun (WGS) entry which is preliminary data.</text>
</comment>